<accession>A0A974CPL4</accession>
<feature type="signal peptide" evidence="2">
    <location>
        <begin position="1"/>
        <end position="22"/>
    </location>
</feature>
<gene>
    <name evidence="3" type="ORF">XELAEV_18031878mg</name>
</gene>
<protein>
    <submittedName>
        <fullName evidence="3">Uncharacterized protein</fullName>
    </submittedName>
</protein>
<proteinExistence type="predicted"/>
<evidence type="ECO:0000256" key="2">
    <source>
        <dbReference type="SAM" id="SignalP"/>
    </source>
</evidence>
<keyword evidence="2" id="KW-0732">Signal</keyword>
<feature type="transmembrane region" description="Helical" evidence="1">
    <location>
        <begin position="46"/>
        <end position="68"/>
    </location>
</feature>
<evidence type="ECO:0000256" key="1">
    <source>
        <dbReference type="SAM" id="Phobius"/>
    </source>
</evidence>
<name>A0A974CPL4_XENLA</name>
<keyword evidence="1" id="KW-0472">Membrane</keyword>
<dbReference type="EMBL" id="CM004476">
    <property type="protein sequence ID" value="OCT76677.1"/>
    <property type="molecule type" value="Genomic_DNA"/>
</dbReference>
<keyword evidence="1" id="KW-1133">Transmembrane helix</keyword>
<dbReference type="Proteomes" id="UP000694892">
    <property type="component" value="Chromosome 6L"/>
</dbReference>
<evidence type="ECO:0000313" key="3">
    <source>
        <dbReference type="EMBL" id="OCT76677.1"/>
    </source>
</evidence>
<organism evidence="3 4">
    <name type="scientific">Xenopus laevis</name>
    <name type="common">African clawed frog</name>
    <dbReference type="NCBI Taxonomy" id="8355"/>
    <lineage>
        <taxon>Eukaryota</taxon>
        <taxon>Metazoa</taxon>
        <taxon>Chordata</taxon>
        <taxon>Craniata</taxon>
        <taxon>Vertebrata</taxon>
        <taxon>Euteleostomi</taxon>
        <taxon>Amphibia</taxon>
        <taxon>Batrachia</taxon>
        <taxon>Anura</taxon>
        <taxon>Pipoidea</taxon>
        <taxon>Pipidae</taxon>
        <taxon>Xenopodinae</taxon>
        <taxon>Xenopus</taxon>
        <taxon>Xenopus</taxon>
    </lineage>
</organism>
<dbReference type="AlphaFoldDB" id="A0A974CPL4"/>
<evidence type="ECO:0000313" key="4">
    <source>
        <dbReference type="Proteomes" id="UP000694892"/>
    </source>
</evidence>
<keyword evidence="1" id="KW-0812">Transmembrane</keyword>
<reference evidence="4" key="1">
    <citation type="journal article" date="2016" name="Nature">
        <title>Genome evolution in the allotetraploid frog Xenopus laevis.</title>
        <authorList>
            <person name="Session A.M."/>
            <person name="Uno Y."/>
            <person name="Kwon T."/>
            <person name="Chapman J.A."/>
            <person name="Toyoda A."/>
            <person name="Takahashi S."/>
            <person name="Fukui A."/>
            <person name="Hikosaka A."/>
            <person name="Suzuki A."/>
            <person name="Kondo M."/>
            <person name="van Heeringen S.J."/>
            <person name="Quigley I."/>
            <person name="Heinz S."/>
            <person name="Ogino H."/>
            <person name="Ochi H."/>
            <person name="Hellsten U."/>
            <person name="Lyons J.B."/>
            <person name="Simakov O."/>
            <person name="Putnam N."/>
            <person name="Stites J."/>
            <person name="Kuroki Y."/>
            <person name="Tanaka T."/>
            <person name="Michiue T."/>
            <person name="Watanabe M."/>
            <person name="Bogdanovic O."/>
            <person name="Lister R."/>
            <person name="Georgiou G."/>
            <person name="Paranjpe S.S."/>
            <person name="van Kruijsbergen I."/>
            <person name="Shu S."/>
            <person name="Carlson J."/>
            <person name="Kinoshita T."/>
            <person name="Ohta Y."/>
            <person name="Mawaribuchi S."/>
            <person name="Jenkins J."/>
            <person name="Grimwood J."/>
            <person name="Schmutz J."/>
            <person name="Mitros T."/>
            <person name="Mozaffari S.V."/>
            <person name="Suzuki Y."/>
            <person name="Haramoto Y."/>
            <person name="Yamamoto T.S."/>
            <person name="Takagi C."/>
            <person name="Heald R."/>
            <person name="Miller K."/>
            <person name="Haudenschild C."/>
            <person name="Kitzman J."/>
            <person name="Nakayama T."/>
            <person name="Izutsu Y."/>
            <person name="Robert J."/>
            <person name="Fortriede J."/>
            <person name="Burns K."/>
            <person name="Lotay V."/>
            <person name="Karimi K."/>
            <person name="Yasuoka Y."/>
            <person name="Dichmann D.S."/>
            <person name="Flajnik M.F."/>
            <person name="Houston D.W."/>
            <person name="Shendure J."/>
            <person name="DuPasquier L."/>
            <person name="Vize P.D."/>
            <person name="Zorn A.M."/>
            <person name="Ito M."/>
            <person name="Marcotte E.M."/>
            <person name="Wallingford J.B."/>
            <person name="Ito Y."/>
            <person name="Asashima M."/>
            <person name="Ueno N."/>
            <person name="Matsuda Y."/>
            <person name="Veenstra G.J."/>
            <person name="Fujiyama A."/>
            <person name="Harland R.M."/>
            <person name="Taira M."/>
            <person name="Rokhsar D.S."/>
        </authorList>
    </citation>
    <scope>NUCLEOTIDE SEQUENCE [LARGE SCALE GENOMIC DNA]</scope>
    <source>
        <strain evidence="4">J</strain>
    </source>
</reference>
<sequence>MFILGLWHMQILLLNFVKNCITIPTWILNCISNRKCSPPNDKKMKSIAFAVKPQALLIFTPPLFLCWWRKIHM</sequence>
<feature type="chain" id="PRO_5036917999" evidence="2">
    <location>
        <begin position="23"/>
        <end position="73"/>
    </location>
</feature>